<organism evidence="2 3">
    <name type="scientific">Limnovirga soli</name>
    <dbReference type="NCBI Taxonomy" id="2656915"/>
    <lineage>
        <taxon>Bacteria</taxon>
        <taxon>Pseudomonadati</taxon>
        <taxon>Bacteroidota</taxon>
        <taxon>Chitinophagia</taxon>
        <taxon>Chitinophagales</taxon>
        <taxon>Chitinophagaceae</taxon>
        <taxon>Limnovirga</taxon>
    </lineage>
</organism>
<gene>
    <name evidence="2" type="ORF">GD597_20625</name>
</gene>
<evidence type="ECO:0000313" key="3">
    <source>
        <dbReference type="Proteomes" id="UP000598971"/>
    </source>
</evidence>
<name>A0A8J8FGU6_9BACT</name>
<dbReference type="Proteomes" id="UP000598971">
    <property type="component" value="Unassembled WGS sequence"/>
</dbReference>
<accession>A0A8J8FGU6</accession>
<feature type="signal peptide" evidence="1">
    <location>
        <begin position="1"/>
        <end position="19"/>
    </location>
</feature>
<evidence type="ECO:0000313" key="2">
    <source>
        <dbReference type="EMBL" id="NNV57881.1"/>
    </source>
</evidence>
<sequence>MAKLISIFISFLFVFSVFAQKAVVISDCTVLYSITGSDAGTNSNLSGASKQYYIKGKMARTDIAGQGYKQTVIVDNSNGTAVILKEIGAEKYKSTLNAEEWKQENKRFENMTLSPGKESKTILGYTCQKATATLKDGGTYTIYYAPAVIPSANENAFQFKDVPGLILEYETVSSNGISKITYTAYQVDFNPVPALKFQIPTAGYRIWKQQ</sequence>
<proteinExistence type="predicted"/>
<protein>
    <recommendedName>
        <fullName evidence="4">DUF4412 domain-containing protein</fullName>
    </recommendedName>
</protein>
<reference evidence="2" key="1">
    <citation type="submission" date="2019-10" db="EMBL/GenBank/DDBJ databases">
        <title>Draft genome sequence of Panacibacter sp. KCS-6.</title>
        <authorList>
            <person name="Yim K.J."/>
        </authorList>
    </citation>
    <scope>NUCLEOTIDE SEQUENCE</scope>
    <source>
        <strain evidence="2">KCS-6</strain>
    </source>
</reference>
<evidence type="ECO:0008006" key="4">
    <source>
        <dbReference type="Google" id="ProtNLM"/>
    </source>
</evidence>
<keyword evidence="1" id="KW-0732">Signal</keyword>
<comment type="caution">
    <text evidence="2">The sequence shown here is derived from an EMBL/GenBank/DDBJ whole genome shotgun (WGS) entry which is preliminary data.</text>
</comment>
<feature type="chain" id="PRO_5035204038" description="DUF4412 domain-containing protein" evidence="1">
    <location>
        <begin position="20"/>
        <end position="210"/>
    </location>
</feature>
<dbReference type="AlphaFoldDB" id="A0A8J8FGU6"/>
<dbReference type="EMBL" id="WHPF01000020">
    <property type="protein sequence ID" value="NNV57881.1"/>
    <property type="molecule type" value="Genomic_DNA"/>
</dbReference>
<evidence type="ECO:0000256" key="1">
    <source>
        <dbReference type="SAM" id="SignalP"/>
    </source>
</evidence>
<dbReference type="RefSeq" id="WP_171609831.1">
    <property type="nucleotide sequence ID" value="NZ_WHPF01000020.1"/>
</dbReference>
<keyword evidence="3" id="KW-1185">Reference proteome</keyword>